<gene>
    <name evidence="3" type="ORF">FTOL_02684</name>
</gene>
<feature type="chain" id="PRO_5042175373" description="Ubiquitin 3 binding protein But2 C-terminal domain-containing protein" evidence="2">
    <location>
        <begin position="22"/>
        <end position="287"/>
    </location>
</feature>
<feature type="region of interest" description="Disordered" evidence="1">
    <location>
        <begin position="33"/>
        <end position="52"/>
    </location>
</feature>
<feature type="region of interest" description="Disordered" evidence="1">
    <location>
        <begin position="92"/>
        <end position="118"/>
    </location>
</feature>
<keyword evidence="4" id="KW-1185">Reference proteome</keyword>
<feature type="compositionally biased region" description="Low complexity" evidence="1">
    <location>
        <begin position="108"/>
        <end position="118"/>
    </location>
</feature>
<dbReference type="EMBL" id="ONZP01000084">
    <property type="protein sequence ID" value="SPJ72955.1"/>
    <property type="molecule type" value="Genomic_DNA"/>
</dbReference>
<name>A0AAE8M2K2_9HYPO</name>
<accession>A0AAE8M2K2</accession>
<proteinExistence type="predicted"/>
<evidence type="ECO:0000313" key="3">
    <source>
        <dbReference type="EMBL" id="SPJ72955.1"/>
    </source>
</evidence>
<evidence type="ECO:0008006" key="5">
    <source>
        <dbReference type="Google" id="ProtNLM"/>
    </source>
</evidence>
<evidence type="ECO:0000313" key="4">
    <source>
        <dbReference type="Proteomes" id="UP001187734"/>
    </source>
</evidence>
<organism evidence="3 4">
    <name type="scientific">Fusarium torulosum</name>
    <dbReference type="NCBI Taxonomy" id="33205"/>
    <lineage>
        <taxon>Eukaryota</taxon>
        <taxon>Fungi</taxon>
        <taxon>Dikarya</taxon>
        <taxon>Ascomycota</taxon>
        <taxon>Pezizomycotina</taxon>
        <taxon>Sordariomycetes</taxon>
        <taxon>Hypocreomycetidae</taxon>
        <taxon>Hypocreales</taxon>
        <taxon>Nectriaceae</taxon>
        <taxon>Fusarium</taxon>
    </lineage>
</organism>
<evidence type="ECO:0000256" key="1">
    <source>
        <dbReference type="SAM" id="MobiDB-lite"/>
    </source>
</evidence>
<feature type="compositionally biased region" description="Polar residues" evidence="1">
    <location>
        <begin position="92"/>
        <end position="107"/>
    </location>
</feature>
<evidence type="ECO:0000256" key="2">
    <source>
        <dbReference type="SAM" id="SignalP"/>
    </source>
</evidence>
<reference evidence="3" key="1">
    <citation type="submission" date="2018-03" db="EMBL/GenBank/DDBJ databases">
        <authorList>
            <person name="Guldener U."/>
        </authorList>
    </citation>
    <scope>NUCLEOTIDE SEQUENCE</scope>
</reference>
<protein>
    <recommendedName>
        <fullName evidence="5">Ubiquitin 3 binding protein But2 C-terminal domain-containing protein</fullName>
    </recommendedName>
</protein>
<sequence length="287" mass="29783">MHSTVIISLAFGLLGIDSVVASPCKPSSLVTTAATQTSTSEPSSSLLSDTTVSTGVSEATTTTTIAVSESSLLSTDIESTVSIALSHTSGLSTESTLEPTATSIEELSTQTTSDATSSSVVQTSTAALPIPTLFSLTPHGGPADGEKLVTTGASANTLALGVSGGQWFEAQFTYDEATGHLLIGTQAMCVFYYNDNRSSMTICPTYDSPQFAPMVCEPPTGRYLKCSVPGVKCVSGSSRPVCTSSGAVFKTFYSGLWFGTAYQVFLSEADRAITDMFDPIHLVVNAL</sequence>
<comment type="caution">
    <text evidence="3">The sequence shown here is derived from an EMBL/GenBank/DDBJ whole genome shotgun (WGS) entry which is preliminary data.</text>
</comment>
<feature type="signal peptide" evidence="2">
    <location>
        <begin position="1"/>
        <end position="21"/>
    </location>
</feature>
<dbReference type="AlphaFoldDB" id="A0AAE8M2K2"/>
<dbReference type="Proteomes" id="UP001187734">
    <property type="component" value="Unassembled WGS sequence"/>
</dbReference>
<keyword evidence="2" id="KW-0732">Signal</keyword>